<keyword evidence="7" id="KW-0009">Actin-binding</keyword>
<gene>
    <name evidence="9" type="primary">SPTAN1</name>
    <name evidence="9" type="ORF">NPIL_453521</name>
</gene>
<evidence type="ECO:0000256" key="2">
    <source>
        <dbReference type="ARBA" id="ARBA00006826"/>
    </source>
</evidence>
<dbReference type="GO" id="GO:0008017">
    <property type="term" value="F:microtubule binding"/>
    <property type="evidence" value="ECO:0007669"/>
    <property type="project" value="UniProtKB-ARBA"/>
</dbReference>
<dbReference type="GO" id="GO:0042062">
    <property type="term" value="P:long-term strengthening of neuromuscular junction"/>
    <property type="evidence" value="ECO:0007669"/>
    <property type="project" value="UniProtKB-ARBA"/>
</dbReference>
<evidence type="ECO:0000313" key="10">
    <source>
        <dbReference type="Proteomes" id="UP000887013"/>
    </source>
</evidence>
<evidence type="ECO:0000256" key="8">
    <source>
        <dbReference type="ARBA" id="ARBA00023212"/>
    </source>
</evidence>
<evidence type="ECO:0000256" key="3">
    <source>
        <dbReference type="ARBA" id="ARBA00022467"/>
    </source>
</evidence>
<dbReference type="GO" id="GO:0005856">
    <property type="term" value="C:cytoskeleton"/>
    <property type="evidence" value="ECO:0007669"/>
    <property type="project" value="UniProtKB-SubCell"/>
</dbReference>
<dbReference type="GO" id="GO:0007026">
    <property type="term" value="P:negative regulation of microtubule depolymerization"/>
    <property type="evidence" value="ECO:0007669"/>
    <property type="project" value="UniProtKB-ARBA"/>
</dbReference>
<evidence type="ECO:0000313" key="9">
    <source>
        <dbReference type="EMBL" id="GFT64747.1"/>
    </source>
</evidence>
<evidence type="ECO:0000256" key="5">
    <source>
        <dbReference type="ARBA" id="ARBA00022553"/>
    </source>
</evidence>
<evidence type="ECO:0000256" key="7">
    <source>
        <dbReference type="ARBA" id="ARBA00023203"/>
    </source>
</evidence>
<keyword evidence="5" id="KW-0597">Phosphoprotein</keyword>
<dbReference type="FunFam" id="1.20.58.60:FF:000020">
    <property type="entry name" value="Spectrin alpha chain, non-erythrocytic 1"/>
    <property type="match status" value="1"/>
</dbReference>
<keyword evidence="4" id="KW-0963">Cytoplasm</keyword>
<dbReference type="AlphaFoldDB" id="A0A8X6PD79"/>
<dbReference type="Proteomes" id="UP000887013">
    <property type="component" value="Unassembled WGS sequence"/>
</dbReference>
<evidence type="ECO:0000256" key="4">
    <source>
        <dbReference type="ARBA" id="ARBA00022490"/>
    </source>
</evidence>
<dbReference type="GO" id="GO:0016199">
    <property type="term" value="P:axon midline choice point recognition"/>
    <property type="evidence" value="ECO:0007669"/>
    <property type="project" value="UniProtKB-ARBA"/>
</dbReference>
<evidence type="ECO:0000256" key="1">
    <source>
        <dbReference type="ARBA" id="ARBA00004245"/>
    </source>
</evidence>
<dbReference type="GO" id="GO:0048790">
    <property type="term" value="P:maintenance of presynaptic active zone structure"/>
    <property type="evidence" value="ECO:0007669"/>
    <property type="project" value="UniProtKB-ARBA"/>
</dbReference>
<keyword evidence="6" id="KW-0677">Repeat</keyword>
<dbReference type="GO" id="GO:0031594">
    <property type="term" value="C:neuromuscular junction"/>
    <property type="evidence" value="ECO:0007669"/>
    <property type="project" value="UniProtKB-ARBA"/>
</dbReference>
<dbReference type="SMART" id="SM00150">
    <property type="entry name" value="SPEC"/>
    <property type="match status" value="2"/>
</dbReference>
<dbReference type="GO" id="GO:0045170">
    <property type="term" value="C:spectrosome"/>
    <property type="evidence" value="ECO:0007669"/>
    <property type="project" value="UniProtKB-ARBA"/>
</dbReference>
<organism evidence="9 10">
    <name type="scientific">Nephila pilipes</name>
    <name type="common">Giant wood spider</name>
    <name type="synonym">Nephila maculata</name>
    <dbReference type="NCBI Taxonomy" id="299642"/>
    <lineage>
        <taxon>Eukaryota</taxon>
        <taxon>Metazoa</taxon>
        <taxon>Ecdysozoa</taxon>
        <taxon>Arthropoda</taxon>
        <taxon>Chelicerata</taxon>
        <taxon>Arachnida</taxon>
        <taxon>Araneae</taxon>
        <taxon>Araneomorphae</taxon>
        <taxon>Entelegynae</taxon>
        <taxon>Araneoidea</taxon>
        <taxon>Nephilidae</taxon>
        <taxon>Nephila</taxon>
    </lineage>
</organism>
<reference evidence="9" key="1">
    <citation type="submission" date="2020-08" db="EMBL/GenBank/DDBJ databases">
        <title>Multicomponent nature underlies the extraordinary mechanical properties of spider dragline silk.</title>
        <authorList>
            <person name="Kono N."/>
            <person name="Nakamura H."/>
            <person name="Mori M."/>
            <person name="Yoshida Y."/>
            <person name="Ohtoshi R."/>
            <person name="Malay A.D."/>
            <person name="Moran D.A.P."/>
            <person name="Tomita M."/>
            <person name="Numata K."/>
            <person name="Arakawa K."/>
        </authorList>
    </citation>
    <scope>NUCLEOTIDE SEQUENCE</scope>
</reference>
<dbReference type="CDD" id="cd00176">
    <property type="entry name" value="SPEC"/>
    <property type="match status" value="1"/>
</dbReference>
<dbReference type="GO" id="GO:0016328">
    <property type="term" value="C:lateral plasma membrane"/>
    <property type="evidence" value="ECO:0007669"/>
    <property type="project" value="UniProtKB-ARBA"/>
</dbReference>
<dbReference type="Gene3D" id="1.20.58.60">
    <property type="match status" value="3"/>
</dbReference>
<dbReference type="OrthoDB" id="6538163at2759"/>
<sequence>LSKKEAFLNNEDLGDSMSSVEALVKKHDNFEKTMSAQSNKIDELEAFATELIAAKHYDNSAIQNKCQAVCARRDKLKESALVRRKKLQESKELQKFLRNIYEVVGWINEKLQVASDESYRDPTNLLSKIQKQAAFEAELASNKARVDSVMLEGEKLIGSGHYASLEIQNLLQELEMHWRQLLDQTALKKERLQDAYQALQFNRMLDDLDAWMDEVEVQLQSEDHGKDLTSVQNLLKKHQVEFYQLCLLCVRLL</sequence>
<evidence type="ECO:0000256" key="6">
    <source>
        <dbReference type="ARBA" id="ARBA00022737"/>
    </source>
</evidence>
<dbReference type="EMBL" id="BMAW01068490">
    <property type="protein sequence ID" value="GFT64747.1"/>
    <property type="molecule type" value="Genomic_DNA"/>
</dbReference>
<keyword evidence="8" id="KW-0206">Cytoskeleton</keyword>
<feature type="non-terminal residue" evidence="9">
    <location>
        <position position="1"/>
    </location>
</feature>
<dbReference type="InterPro" id="IPR018159">
    <property type="entry name" value="Spectrin/alpha-actinin"/>
</dbReference>
<dbReference type="Pfam" id="PF00435">
    <property type="entry name" value="Spectrin"/>
    <property type="match status" value="3"/>
</dbReference>
<keyword evidence="10" id="KW-1185">Reference proteome</keyword>
<comment type="subcellular location">
    <subcellularLocation>
        <location evidence="1">Cytoplasm</location>
        <location evidence="1">Cytoskeleton</location>
    </subcellularLocation>
</comment>
<protein>
    <submittedName>
        <fullName evidence="9">Spectrin alpha chain, non-erythrocytic 1</fullName>
    </submittedName>
</protein>
<name>A0A8X6PD79_NEPPI</name>
<proteinExistence type="inferred from homology"/>
<comment type="caution">
    <text evidence="9">The sequence shown here is derived from an EMBL/GenBank/DDBJ whole genome shotgun (WGS) entry which is preliminary data.</text>
</comment>
<dbReference type="InterPro" id="IPR002017">
    <property type="entry name" value="Spectrin_repeat"/>
</dbReference>
<accession>A0A8X6PD79</accession>
<dbReference type="GO" id="GO:0003779">
    <property type="term" value="F:actin binding"/>
    <property type="evidence" value="ECO:0007669"/>
    <property type="project" value="UniProtKB-KW"/>
</dbReference>
<dbReference type="FunFam" id="1.20.58.60:FF:000007">
    <property type="entry name" value="Spectrin alpha chain non-erythrocytic 1"/>
    <property type="match status" value="1"/>
</dbReference>
<dbReference type="GO" id="GO:0051693">
    <property type="term" value="P:actin filament capping"/>
    <property type="evidence" value="ECO:0007669"/>
    <property type="project" value="UniProtKB-KW"/>
</dbReference>
<dbReference type="PANTHER" id="PTHR11915">
    <property type="entry name" value="SPECTRIN/FILAMIN RELATED CYTOSKELETAL PROTEIN"/>
    <property type="match status" value="1"/>
</dbReference>
<dbReference type="GO" id="GO:0045169">
    <property type="term" value="C:fusome"/>
    <property type="evidence" value="ECO:0007669"/>
    <property type="project" value="UniProtKB-ARBA"/>
</dbReference>
<dbReference type="SUPFAM" id="SSF46966">
    <property type="entry name" value="Spectrin repeat"/>
    <property type="match status" value="2"/>
</dbReference>
<comment type="similarity">
    <text evidence="2">Belongs to the spectrin family.</text>
</comment>
<keyword evidence="3" id="KW-0117">Actin capping</keyword>